<keyword evidence="20" id="KW-1185">Reference proteome</keyword>
<feature type="region of interest" description="Disordered" evidence="16">
    <location>
        <begin position="1021"/>
        <end position="1048"/>
    </location>
</feature>
<feature type="domain" description="Ig-like" evidence="17">
    <location>
        <begin position="355"/>
        <end position="449"/>
    </location>
</feature>
<evidence type="ECO:0000256" key="4">
    <source>
        <dbReference type="ARBA" id="ARBA00022692"/>
    </source>
</evidence>
<gene>
    <name evidence="19" type="ORF">C7M84_002575</name>
</gene>
<feature type="compositionally biased region" description="Low complexity" evidence="16">
    <location>
        <begin position="661"/>
        <end position="673"/>
    </location>
</feature>
<dbReference type="GO" id="GO:0016020">
    <property type="term" value="C:membrane"/>
    <property type="evidence" value="ECO:0007669"/>
    <property type="project" value="UniProtKB-SubCell"/>
</dbReference>
<keyword evidence="6" id="KW-0677">Repeat</keyword>
<dbReference type="SMART" id="SM00408">
    <property type="entry name" value="IGc2"/>
    <property type="match status" value="3"/>
</dbReference>
<dbReference type="InterPro" id="IPR003598">
    <property type="entry name" value="Ig_sub2"/>
</dbReference>
<keyword evidence="11" id="KW-1015">Disulfide bond</keyword>
<feature type="compositionally biased region" description="Polar residues" evidence="16">
    <location>
        <begin position="1039"/>
        <end position="1048"/>
    </location>
</feature>
<evidence type="ECO:0000259" key="17">
    <source>
        <dbReference type="PROSITE" id="PS50835"/>
    </source>
</evidence>
<dbReference type="InterPro" id="IPR003599">
    <property type="entry name" value="Ig_sub"/>
</dbReference>
<keyword evidence="10" id="KW-0472">Membrane</keyword>
<comment type="catalytic activity">
    <reaction evidence="15">
        <text>O-phospho-L-tyrosyl-[protein] + H2O = L-tyrosyl-[protein] + phosphate</text>
        <dbReference type="Rhea" id="RHEA:10684"/>
        <dbReference type="Rhea" id="RHEA-COMP:10136"/>
        <dbReference type="Rhea" id="RHEA-COMP:20101"/>
        <dbReference type="ChEBI" id="CHEBI:15377"/>
        <dbReference type="ChEBI" id="CHEBI:43474"/>
        <dbReference type="ChEBI" id="CHEBI:46858"/>
        <dbReference type="ChEBI" id="CHEBI:61978"/>
        <dbReference type="EC" id="3.1.3.48"/>
    </reaction>
</comment>
<dbReference type="GO" id="GO:0009653">
    <property type="term" value="P:anatomical structure morphogenesis"/>
    <property type="evidence" value="ECO:0007669"/>
    <property type="project" value="UniProtKB-ARBA"/>
</dbReference>
<comment type="similarity">
    <text evidence="2">Belongs to the protein-tyrosine phosphatase family. Receptor class 2A subfamily.</text>
</comment>
<dbReference type="InterPro" id="IPR013098">
    <property type="entry name" value="Ig_I-set"/>
</dbReference>
<comment type="subcellular location">
    <subcellularLocation>
        <location evidence="1">Membrane</location>
        <topology evidence="1">Single-pass membrane protein</topology>
    </subcellularLocation>
</comment>
<accession>A0A423TQH5</accession>
<dbReference type="Pfam" id="PF00041">
    <property type="entry name" value="fn3"/>
    <property type="match status" value="1"/>
</dbReference>
<dbReference type="OrthoDB" id="7609718at2759"/>
<dbReference type="Pfam" id="PF07679">
    <property type="entry name" value="I-set"/>
    <property type="match status" value="1"/>
</dbReference>
<keyword evidence="5" id="KW-0732">Signal</keyword>
<evidence type="ECO:0000256" key="8">
    <source>
        <dbReference type="ARBA" id="ARBA00022912"/>
    </source>
</evidence>
<feature type="domain" description="Ig-like" evidence="17">
    <location>
        <begin position="552"/>
        <end position="637"/>
    </location>
</feature>
<dbReference type="EMBL" id="QCYY01001345">
    <property type="protein sequence ID" value="ROT78701.1"/>
    <property type="molecule type" value="Genomic_DNA"/>
</dbReference>
<feature type="domain" description="Ig-like" evidence="17">
    <location>
        <begin position="263"/>
        <end position="338"/>
    </location>
</feature>
<keyword evidence="12 19" id="KW-0675">Receptor</keyword>
<keyword evidence="4" id="KW-0812">Transmembrane</keyword>
<dbReference type="InterPro" id="IPR055470">
    <property type="entry name" value="DUF7042"/>
</dbReference>
<dbReference type="PROSITE" id="PS50853">
    <property type="entry name" value="FN3"/>
    <property type="match status" value="1"/>
</dbReference>
<dbReference type="InterPro" id="IPR003961">
    <property type="entry name" value="FN3_dom"/>
</dbReference>
<protein>
    <recommendedName>
        <fullName evidence="3">protein-tyrosine-phosphatase</fullName>
        <ecNumber evidence="3">3.1.3.48</ecNumber>
    </recommendedName>
</protein>
<evidence type="ECO:0000256" key="15">
    <source>
        <dbReference type="ARBA" id="ARBA00051722"/>
    </source>
</evidence>
<evidence type="ECO:0000313" key="20">
    <source>
        <dbReference type="Proteomes" id="UP000283509"/>
    </source>
</evidence>
<evidence type="ECO:0000256" key="12">
    <source>
        <dbReference type="ARBA" id="ARBA00023170"/>
    </source>
</evidence>
<keyword evidence="7" id="KW-0378">Hydrolase</keyword>
<dbReference type="PANTHER" id="PTHR45889:SF8">
    <property type="entry name" value="IG-LIKE DOMAIN-CONTAINING PROTEIN"/>
    <property type="match status" value="1"/>
</dbReference>
<reference evidence="19 20" key="1">
    <citation type="submission" date="2018-04" db="EMBL/GenBank/DDBJ databases">
        <authorList>
            <person name="Zhang X."/>
            <person name="Yuan J."/>
            <person name="Li F."/>
            <person name="Xiang J."/>
        </authorList>
    </citation>
    <scope>NUCLEOTIDE SEQUENCE [LARGE SCALE GENOMIC DNA]</scope>
    <source>
        <tissue evidence="19">Muscle</tissue>
    </source>
</reference>
<evidence type="ECO:0000256" key="6">
    <source>
        <dbReference type="ARBA" id="ARBA00022737"/>
    </source>
</evidence>
<dbReference type="STRING" id="6689.A0A423TQH5"/>
<evidence type="ECO:0000313" key="19">
    <source>
        <dbReference type="EMBL" id="ROT78701.1"/>
    </source>
</evidence>
<feature type="domain" description="Fibronectin type-III" evidence="18">
    <location>
        <begin position="461"/>
        <end position="550"/>
    </location>
</feature>
<dbReference type="InterPro" id="IPR036179">
    <property type="entry name" value="Ig-like_dom_sf"/>
</dbReference>
<keyword evidence="14" id="KW-0393">Immunoglobulin domain</keyword>
<dbReference type="Pfam" id="PF13927">
    <property type="entry name" value="Ig_3"/>
    <property type="match status" value="1"/>
</dbReference>
<dbReference type="InterPro" id="IPR013783">
    <property type="entry name" value="Ig-like_fold"/>
</dbReference>
<evidence type="ECO:0000256" key="7">
    <source>
        <dbReference type="ARBA" id="ARBA00022801"/>
    </source>
</evidence>
<dbReference type="GO" id="GO:0004725">
    <property type="term" value="F:protein tyrosine phosphatase activity"/>
    <property type="evidence" value="ECO:0007669"/>
    <property type="project" value="UniProtKB-EC"/>
</dbReference>
<evidence type="ECO:0000259" key="18">
    <source>
        <dbReference type="PROSITE" id="PS50853"/>
    </source>
</evidence>
<evidence type="ECO:0000256" key="16">
    <source>
        <dbReference type="SAM" id="MobiDB-lite"/>
    </source>
</evidence>
<dbReference type="EC" id="3.1.3.48" evidence="3"/>
<comment type="caution">
    <text evidence="19">The sequence shown here is derived from an EMBL/GenBank/DDBJ whole genome shotgun (WGS) entry which is preliminary data.</text>
</comment>
<dbReference type="InterPro" id="IPR036116">
    <property type="entry name" value="FN3_sf"/>
</dbReference>
<sequence length="1048" mass="114996">MAKSKTNQTNELNFALFASLRPVTLVLKPKASKASEGKEGSCESADCPFKVKKASYESADCPFKVKKAHVNQVIALLRRKRKTCVRCFLFEEKHQNYLVYRKSRCQSKQDAASLCESVKNDTDGTAIIKDGGTTVCPFTGSRSFTFQKPYLVCDLDHSKLSSVDNDTQLSFVYNPCPKQTSPNVFPYQERVACVASWSDGDTHYLLGQLTGYNYGGPQYRCHIYEEKPGENYLYSMTRTSAHCGAYSSDYEYFYRIYNESVAPGMPVIEGYDPTKELYLGAPLRLVCRSSGGFPPAELKWFKNGDEIPSESLETKAGSENHIDYRCDAVNFADTLATSIVLFLRPDSELTTTSEPEITTVLTPTPTTRSRHFHGLPDTPIEVTQGASLNVTCAAEGTPMPYVQWVKRDENLHRINMSERVLGEAILVLDGVSDSDSYTCEAESESGFVSREIDVLALGPPPPQNVRLSFLTETQAAIAWDPVEEAKFYTVFKNYSSSQGEAVDVFESTIYTFAGLEPYTKYEFRVAVVTANDQIALSDSIFAITGDTAPDQPTIEGLDAVLKFSVGDTVNLTCSSGGGLSPRVMRWFKDGVEMASAESSSGVELSLVLQEEDDGAELLCQAKNYVAAVNTSVVARIKEVFLFRLALPGPTLQGPLPNPTQSSVSYLSSPSSPVARPPRRHHIHTSTLNVPHDPFNPAQDGYISIITKSFNSAERIECVGTWSEGNASYLMGKLETSSEACAALGESSDSSYRIFGEAVAPGEPTIHGYDASERVKIGSVFNLTCSSGGGFPHAKLTWFKNGEVVPSETFQEAGESAAVVEVTVEGPENETEYLCRAHNFVAGFSASVVVRAEQASQPAFEDIMLPSVSVVEDETAFLPCIRTQEEDTKMDWFDADIETQLTSGTTILADEKTHFQPWNRDGVLGLVVLAGFVDTKYACNVNGRRVGSTRALILARYLIGEGGYEPYDDHLDYTDYHKTVQEGRSVFLNCTIGSNSSSTTGQCVYLPRTHIPRITTKFLLDSKKPPTVNQTNKLFPPENPSTLPKTGSK</sequence>
<proteinExistence type="inferred from homology"/>
<keyword evidence="9" id="KW-1133">Transmembrane helix</keyword>
<keyword evidence="13" id="KW-0325">Glycoprotein</keyword>
<dbReference type="PANTHER" id="PTHR45889">
    <property type="entry name" value="IG-LIKE DOMAIN-CONTAINING PROTEIN"/>
    <property type="match status" value="1"/>
</dbReference>
<evidence type="ECO:0000256" key="10">
    <source>
        <dbReference type="ARBA" id="ARBA00023136"/>
    </source>
</evidence>
<dbReference type="SMART" id="SM00060">
    <property type="entry name" value="FN3"/>
    <property type="match status" value="1"/>
</dbReference>
<reference evidence="19 20" key="2">
    <citation type="submission" date="2019-01" db="EMBL/GenBank/DDBJ databases">
        <title>The decoding of complex shrimp genome reveals the adaptation for benthos swimmer, frequently molting mechanism and breeding impact on genome.</title>
        <authorList>
            <person name="Sun Y."/>
            <person name="Gao Y."/>
            <person name="Yu Y."/>
        </authorList>
    </citation>
    <scope>NUCLEOTIDE SEQUENCE [LARGE SCALE GENOMIC DNA]</scope>
    <source>
        <tissue evidence="19">Muscle</tissue>
    </source>
</reference>
<dbReference type="CDD" id="cd00063">
    <property type="entry name" value="FN3"/>
    <property type="match status" value="1"/>
</dbReference>
<dbReference type="Gene3D" id="2.60.40.10">
    <property type="entry name" value="Immunoglobulins"/>
    <property type="match status" value="5"/>
</dbReference>
<dbReference type="SUPFAM" id="SSF49265">
    <property type="entry name" value="Fibronectin type III"/>
    <property type="match status" value="1"/>
</dbReference>
<dbReference type="PROSITE" id="PS50835">
    <property type="entry name" value="IG_LIKE"/>
    <property type="match status" value="4"/>
</dbReference>
<feature type="domain" description="Ig-like" evidence="17">
    <location>
        <begin position="763"/>
        <end position="850"/>
    </location>
</feature>
<evidence type="ECO:0000256" key="9">
    <source>
        <dbReference type="ARBA" id="ARBA00022989"/>
    </source>
</evidence>
<dbReference type="FunFam" id="2.60.40.10:FF:000010">
    <property type="entry name" value="receptor-type tyrosine-protein phosphatase delta isoform X1"/>
    <property type="match status" value="1"/>
</dbReference>
<evidence type="ECO:0000256" key="3">
    <source>
        <dbReference type="ARBA" id="ARBA00013064"/>
    </source>
</evidence>
<evidence type="ECO:0000256" key="14">
    <source>
        <dbReference type="ARBA" id="ARBA00023319"/>
    </source>
</evidence>
<feature type="region of interest" description="Disordered" evidence="16">
    <location>
        <begin position="653"/>
        <end position="678"/>
    </location>
</feature>
<dbReference type="SMART" id="SM00409">
    <property type="entry name" value="IG"/>
    <property type="match status" value="5"/>
</dbReference>
<evidence type="ECO:0000256" key="5">
    <source>
        <dbReference type="ARBA" id="ARBA00022729"/>
    </source>
</evidence>
<dbReference type="AlphaFoldDB" id="A0A423TQH5"/>
<keyword evidence="8" id="KW-0904">Protein phosphatase</keyword>
<dbReference type="GO" id="GO:0030154">
    <property type="term" value="P:cell differentiation"/>
    <property type="evidence" value="ECO:0007669"/>
    <property type="project" value="UniProtKB-ARBA"/>
</dbReference>
<evidence type="ECO:0000256" key="13">
    <source>
        <dbReference type="ARBA" id="ARBA00023180"/>
    </source>
</evidence>
<evidence type="ECO:0000256" key="1">
    <source>
        <dbReference type="ARBA" id="ARBA00004167"/>
    </source>
</evidence>
<evidence type="ECO:0000256" key="11">
    <source>
        <dbReference type="ARBA" id="ARBA00023157"/>
    </source>
</evidence>
<dbReference type="Proteomes" id="UP000283509">
    <property type="component" value="Unassembled WGS sequence"/>
</dbReference>
<dbReference type="SUPFAM" id="SSF48726">
    <property type="entry name" value="Immunoglobulin"/>
    <property type="match status" value="4"/>
</dbReference>
<evidence type="ECO:0000256" key="2">
    <source>
        <dbReference type="ARBA" id="ARBA00010504"/>
    </source>
</evidence>
<name>A0A423TQH5_PENVA</name>
<dbReference type="InterPro" id="IPR007110">
    <property type="entry name" value="Ig-like_dom"/>
</dbReference>
<dbReference type="Pfam" id="PF23069">
    <property type="entry name" value="DUF7042"/>
    <property type="match status" value="1"/>
</dbReference>
<organism evidence="19 20">
    <name type="scientific">Penaeus vannamei</name>
    <name type="common">Whiteleg shrimp</name>
    <name type="synonym">Litopenaeus vannamei</name>
    <dbReference type="NCBI Taxonomy" id="6689"/>
    <lineage>
        <taxon>Eukaryota</taxon>
        <taxon>Metazoa</taxon>
        <taxon>Ecdysozoa</taxon>
        <taxon>Arthropoda</taxon>
        <taxon>Crustacea</taxon>
        <taxon>Multicrustacea</taxon>
        <taxon>Malacostraca</taxon>
        <taxon>Eumalacostraca</taxon>
        <taxon>Eucarida</taxon>
        <taxon>Decapoda</taxon>
        <taxon>Dendrobranchiata</taxon>
        <taxon>Penaeoidea</taxon>
        <taxon>Penaeidae</taxon>
        <taxon>Penaeus</taxon>
    </lineage>
</organism>